<evidence type="ECO:0000313" key="2">
    <source>
        <dbReference type="Proteomes" id="UP001162992"/>
    </source>
</evidence>
<gene>
    <name evidence="1" type="ORF">O6H91_04G042000</name>
</gene>
<organism evidence="1 2">
    <name type="scientific">Diphasiastrum complanatum</name>
    <name type="common">Issler's clubmoss</name>
    <name type="synonym">Lycopodium complanatum</name>
    <dbReference type="NCBI Taxonomy" id="34168"/>
    <lineage>
        <taxon>Eukaryota</taxon>
        <taxon>Viridiplantae</taxon>
        <taxon>Streptophyta</taxon>
        <taxon>Embryophyta</taxon>
        <taxon>Tracheophyta</taxon>
        <taxon>Lycopodiopsida</taxon>
        <taxon>Lycopodiales</taxon>
        <taxon>Lycopodiaceae</taxon>
        <taxon>Lycopodioideae</taxon>
        <taxon>Diphasiastrum</taxon>
    </lineage>
</organism>
<reference evidence="2" key="1">
    <citation type="journal article" date="2024" name="Proc. Natl. Acad. Sci. U.S.A.">
        <title>Extraordinary preservation of gene collinearity over three hundred million years revealed in homosporous lycophytes.</title>
        <authorList>
            <person name="Li C."/>
            <person name="Wickell D."/>
            <person name="Kuo L.Y."/>
            <person name="Chen X."/>
            <person name="Nie B."/>
            <person name="Liao X."/>
            <person name="Peng D."/>
            <person name="Ji J."/>
            <person name="Jenkins J."/>
            <person name="Williams M."/>
            <person name="Shu S."/>
            <person name="Plott C."/>
            <person name="Barry K."/>
            <person name="Rajasekar S."/>
            <person name="Grimwood J."/>
            <person name="Han X."/>
            <person name="Sun S."/>
            <person name="Hou Z."/>
            <person name="He W."/>
            <person name="Dai G."/>
            <person name="Sun C."/>
            <person name="Schmutz J."/>
            <person name="Leebens-Mack J.H."/>
            <person name="Li F.W."/>
            <person name="Wang L."/>
        </authorList>
    </citation>
    <scope>NUCLEOTIDE SEQUENCE [LARGE SCALE GENOMIC DNA]</scope>
    <source>
        <strain evidence="2">cv. PW_Plant_1</strain>
    </source>
</reference>
<sequence>MSQLPSFLPALFDAFGNQNADVRKTVVFCLVDIYIILGKAFVPYLGSLSSTQLRLVTIYANRISQARVGAPVDSFQ</sequence>
<accession>A0ACC2DW76</accession>
<keyword evidence="2" id="KW-1185">Reference proteome</keyword>
<protein>
    <submittedName>
        <fullName evidence="1">Uncharacterized protein</fullName>
    </submittedName>
</protein>
<name>A0ACC2DW76_DIPCM</name>
<comment type="caution">
    <text evidence="1">The sequence shown here is derived from an EMBL/GenBank/DDBJ whole genome shotgun (WGS) entry which is preliminary data.</text>
</comment>
<evidence type="ECO:0000313" key="1">
    <source>
        <dbReference type="EMBL" id="KAJ7558486.1"/>
    </source>
</evidence>
<dbReference type="EMBL" id="CM055095">
    <property type="protein sequence ID" value="KAJ7558486.1"/>
    <property type="molecule type" value="Genomic_DNA"/>
</dbReference>
<proteinExistence type="predicted"/>
<dbReference type="Proteomes" id="UP001162992">
    <property type="component" value="Chromosome 4"/>
</dbReference>